<feature type="compositionally biased region" description="Low complexity" evidence="3">
    <location>
        <begin position="1935"/>
        <end position="1944"/>
    </location>
</feature>
<dbReference type="Proteomes" id="UP000594262">
    <property type="component" value="Unplaced"/>
</dbReference>
<feature type="compositionally biased region" description="Low complexity" evidence="3">
    <location>
        <begin position="716"/>
        <end position="732"/>
    </location>
</feature>
<feature type="compositionally biased region" description="Basic and acidic residues" evidence="3">
    <location>
        <begin position="2499"/>
        <end position="2514"/>
    </location>
</feature>
<evidence type="ECO:0000313" key="7">
    <source>
        <dbReference type="EnsemblMetazoa" id="CLYHEMP005914.2"/>
    </source>
</evidence>
<feature type="compositionally biased region" description="Basic and acidic residues" evidence="3">
    <location>
        <begin position="1952"/>
        <end position="1968"/>
    </location>
</feature>
<feature type="compositionally biased region" description="Low complexity" evidence="3">
    <location>
        <begin position="1855"/>
        <end position="1873"/>
    </location>
</feature>
<proteinExistence type="inferred from homology"/>
<organism evidence="7 8">
    <name type="scientific">Clytia hemisphaerica</name>
    <dbReference type="NCBI Taxonomy" id="252671"/>
    <lineage>
        <taxon>Eukaryota</taxon>
        <taxon>Metazoa</taxon>
        <taxon>Cnidaria</taxon>
        <taxon>Hydrozoa</taxon>
        <taxon>Hydroidolina</taxon>
        <taxon>Leptothecata</taxon>
        <taxon>Obeliida</taxon>
        <taxon>Clytiidae</taxon>
        <taxon>Clytia</taxon>
    </lineage>
</organism>
<feature type="region of interest" description="Disordered" evidence="3">
    <location>
        <begin position="2221"/>
        <end position="2355"/>
    </location>
</feature>
<feature type="compositionally biased region" description="Low complexity" evidence="3">
    <location>
        <begin position="1919"/>
        <end position="1928"/>
    </location>
</feature>
<dbReference type="PROSITE" id="PS51293">
    <property type="entry name" value="SANT"/>
    <property type="match status" value="2"/>
</dbReference>
<feature type="compositionally biased region" description="Polar residues" evidence="3">
    <location>
        <begin position="2039"/>
        <end position="2058"/>
    </location>
</feature>
<dbReference type="PROSITE" id="PS50090">
    <property type="entry name" value="MYB_LIKE"/>
    <property type="match status" value="1"/>
</dbReference>
<feature type="region of interest" description="Disordered" evidence="3">
    <location>
        <begin position="1804"/>
        <end position="1834"/>
    </location>
</feature>
<feature type="coiled-coil region" evidence="2">
    <location>
        <begin position="1547"/>
        <end position="1609"/>
    </location>
</feature>
<feature type="compositionally biased region" description="Polar residues" evidence="3">
    <location>
        <begin position="1088"/>
        <end position="1097"/>
    </location>
</feature>
<feature type="compositionally biased region" description="Acidic residues" evidence="3">
    <location>
        <begin position="1324"/>
        <end position="1333"/>
    </location>
</feature>
<dbReference type="GO" id="GO:0006357">
    <property type="term" value="P:regulation of transcription by RNA polymerase II"/>
    <property type="evidence" value="ECO:0007669"/>
    <property type="project" value="TreeGrafter"/>
</dbReference>
<protein>
    <recommendedName>
        <fullName evidence="9">Nuclear receptor corepressor 1</fullName>
    </recommendedName>
</protein>
<feature type="domain" description="SANT" evidence="5">
    <location>
        <begin position="611"/>
        <end position="662"/>
    </location>
</feature>
<feature type="domain" description="SANT" evidence="5">
    <location>
        <begin position="292"/>
        <end position="338"/>
    </location>
</feature>
<feature type="region of interest" description="Disordered" evidence="3">
    <location>
        <begin position="1088"/>
        <end position="1121"/>
    </location>
</feature>
<dbReference type="PANTHER" id="PTHR13992:SF39">
    <property type="entry name" value="SMRTER, ISOFORM G"/>
    <property type="match status" value="1"/>
</dbReference>
<feature type="compositionally biased region" description="Basic and acidic residues" evidence="3">
    <location>
        <begin position="2090"/>
        <end position="2100"/>
    </location>
</feature>
<evidence type="ECO:0000256" key="3">
    <source>
        <dbReference type="SAM" id="MobiDB-lite"/>
    </source>
</evidence>
<dbReference type="Gene3D" id="1.10.10.60">
    <property type="entry name" value="Homeodomain-like"/>
    <property type="match status" value="1"/>
</dbReference>
<feature type="compositionally biased region" description="Low complexity" evidence="3">
    <location>
        <begin position="746"/>
        <end position="760"/>
    </location>
</feature>
<feature type="compositionally biased region" description="Basic and acidic residues" evidence="3">
    <location>
        <begin position="2125"/>
        <end position="2134"/>
    </location>
</feature>
<feature type="compositionally biased region" description="Low complexity" evidence="3">
    <location>
        <begin position="1343"/>
        <end position="1352"/>
    </location>
</feature>
<comment type="similarity">
    <text evidence="1">Belongs to the N-CoR nuclear receptor corepressors family.</text>
</comment>
<feature type="compositionally biased region" description="Basic residues" evidence="3">
    <location>
        <begin position="340"/>
        <end position="351"/>
    </location>
</feature>
<dbReference type="EnsemblMetazoa" id="CLYHEMT005914.2">
    <property type="protein sequence ID" value="CLYHEMP005914.2"/>
    <property type="gene ID" value="CLYHEMG005914"/>
</dbReference>
<feature type="compositionally biased region" description="Basic and acidic residues" evidence="3">
    <location>
        <begin position="2268"/>
        <end position="2280"/>
    </location>
</feature>
<feature type="region of interest" description="Disordered" evidence="3">
    <location>
        <begin position="388"/>
        <end position="621"/>
    </location>
</feature>
<dbReference type="SUPFAM" id="SSF46689">
    <property type="entry name" value="Homeodomain-like"/>
    <property type="match status" value="2"/>
</dbReference>
<feature type="region of interest" description="Disordered" evidence="3">
    <location>
        <begin position="2457"/>
        <end position="2549"/>
    </location>
</feature>
<feature type="region of interest" description="Disordered" evidence="3">
    <location>
        <begin position="1152"/>
        <end position="1191"/>
    </location>
</feature>
<feature type="compositionally biased region" description="Basic and acidic residues" evidence="3">
    <location>
        <begin position="1162"/>
        <end position="1174"/>
    </location>
</feature>
<dbReference type="OrthoDB" id="5973091at2759"/>
<feature type="region of interest" description="Disordered" evidence="3">
    <location>
        <begin position="340"/>
        <end position="376"/>
    </location>
</feature>
<keyword evidence="2" id="KW-0175">Coiled coil</keyword>
<keyword evidence="8" id="KW-1185">Reference proteome</keyword>
<feature type="compositionally biased region" description="Polar residues" evidence="3">
    <location>
        <begin position="540"/>
        <end position="553"/>
    </location>
</feature>
<feature type="compositionally biased region" description="Basic and acidic residues" evidence="3">
    <location>
        <begin position="1806"/>
        <end position="1833"/>
    </location>
</feature>
<feature type="coiled-coil region" evidence="2">
    <location>
        <begin position="225"/>
        <end position="252"/>
    </location>
</feature>
<feature type="region of interest" description="Disordered" evidence="3">
    <location>
        <begin position="905"/>
        <end position="925"/>
    </location>
</feature>
<feature type="compositionally biased region" description="Polar residues" evidence="3">
    <location>
        <begin position="2307"/>
        <end position="2323"/>
    </location>
</feature>
<feature type="region of interest" description="Disordered" evidence="3">
    <location>
        <begin position="792"/>
        <end position="854"/>
    </location>
</feature>
<feature type="domain" description="Myb-like" evidence="4">
    <location>
        <begin position="608"/>
        <end position="658"/>
    </location>
</feature>
<feature type="compositionally biased region" description="Polar residues" evidence="3">
    <location>
        <begin position="1969"/>
        <end position="1991"/>
    </location>
</feature>
<feature type="region of interest" description="Disordered" evidence="3">
    <location>
        <begin position="673"/>
        <end position="760"/>
    </location>
</feature>
<feature type="region of interest" description="Disordered" evidence="3">
    <location>
        <begin position="2385"/>
        <end position="2430"/>
    </location>
</feature>
<feature type="compositionally biased region" description="Low complexity" evidence="3">
    <location>
        <begin position="584"/>
        <end position="594"/>
    </location>
</feature>
<feature type="region of interest" description="Disordered" evidence="3">
    <location>
        <begin position="1847"/>
        <end position="2176"/>
    </location>
</feature>
<evidence type="ECO:0000259" key="6">
    <source>
        <dbReference type="PROSITE" id="PS51294"/>
    </source>
</evidence>
<evidence type="ECO:0000256" key="2">
    <source>
        <dbReference type="SAM" id="Coils"/>
    </source>
</evidence>
<dbReference type="GO" id="GO:0032991">
    <property type="term" value="C:protein-containing complex"/>
    <property type="evidence" value="ECO:0007669"/>
    <property type="project" value="UniProtKB-ARBA"/>
</dbReference>
<feature type="compositionally biased region" description="Basic residues" evidence="3">
    <location>
        <begin position="736"/>
        <end position="745"/>
    </location>
</feature>
<feature type="compositionally biased region" description="Low complexity" evidence="3">
    <location>
        <begin position="2523"/>
        <end position="2535"/>
    </location>
</feature>
<feature type="compositionally biased region" description="Basic and acidic residues" evidence="3">
    <location>
        <begin position="673"/>
        <end position="715"/>
    </location>
</feature>
<evidence type="ECO:0000259" key="5">
    <source>
        <dbReference type="PROSITE" id="PS51293"/>
    </source>
</evidence>
<reference evidence="7" key="1">
    <citation type="submission" date="2021-01" db="UniProtKB">
        <authorList>
            <consortium name="EnsemblMetazoa"/>
        </authorList>
    </citation>
    <scope>IDENTIFICATION</scope>
</reference>
<feature type="region of interest" description="Disordered" evidence="3">
    <location>
        <begin position="1287"/>
        <end position="1357"/>
    </location>
</feature>
<feature type="compositionally biased region" description="Basic and acidic residues" evidence="3">
    <location>
        <begin position="800"/>
        <end position="811"/>
    </location>
</feature>
<dbReference type="PANTHER" id="PTHR13992">
    <property type="entry name" value="NUCLEAR RECEPTOR CO-REPRESSOR RELATED NCOR"/>
    <property type="match status" value="1"/>
</dbReference>
<feature type="compositionally biased region" description="Basic and acidic residues" evidence="3">
    <location>
        <begin position="1995"/>
        <end position="2017"/>
    </location>
</feature>
<feature type="compositionally biased region" description="Polar residues" evidence="3">
    <location>
        <begin position="2414"/>
        <end position="2424"/>
    </location>
</feature>
<feature type="domain" description="HTH myb-type" evidence="6">
    <location>
        <begin position="625"/>
        <end position="662"/>
    </location>
</feature>
<feature type="compositionally biased region" description="Polar residues" evidence="3">
    <location>
        <begin position="364"/>
        <end position="376"/>
    </location>
</feature>
<feature type="compositionally biased region" description="Low complexity" evidence="3">
    <location>
        <begin position="2324"/>
        <end position="2339"/>
    </location>
</feature>
<feature type="compositionally biased region" description="Polar residues" evidence="3">
    <location>
        <begin position="1288"/>
        <end position="1299"/>
    </location>
</feature>
<dbReference type="GO" id="GO:0005654">
    <property type="term" value="C:nucleoplasm"/>
    <property type="evidence" value="ECO:0007669"/>
    <property type="project" value="UniProtKB-ARBA"/>
</dbReference>
<dbReference type="InterPro" id="IPR017930">
    <property type="entry name" value="Myb_dom"/>
</dbReference>
<feature type="compositionally biased region" description="Polar residues" evidence="3">
    <location>
        <begin position="2459"/>
        <end position="2477"/>
    </location>
</feature>
<feature type="compositionally biased region" description="Polar residues" evidence="3">
    <location>
        <begin position="2255"/>
        <end position="2267"/>
    </location>
</feature>
<feature type="compositionally biased region" description="Low complexity" evidence="3">
    <location>
        <begin position="1210"/>
        <end position="1227"/>
    </location>
</feature>
<evidence type="ECO:0000256" key="1">
    <source>
        <dbReference type="ARBA" id="ARBA00010097"/>
    </source>
</evidence>
<dbReference type="PROSITE" id="PS51294">
    <property type="entry name" value="HTH_MYB"/>
    <property type="match status" value="1"/>
</dbReference>
<feature type="compositionally biased region" description="Polar residues" evidence="3">
    <location>
        <begin position="815"/>
        <end position="828"/>
    </location>
</feature>
<feature type="compositionally biased region" description="Basic and acidic residues" evidence="3">
    <location>
        <begin position="2478"/>
        <end position="2488"/>
    </location>
</feature>
<feature type="compositionally biased region" description="Acidic residues" evidence="3">
    <location>
        <begin position="388"/>
        <end position="400"/>
    </location>
</feature>
<sequence>MATQVVQEGNFVQQMELVDKNINEIKEKLDSLHSLENEIMSTLTKLKQEERAYFERKNNEKSEQIALKKEDPEAEYKRRLIERFQYKNTDMIKRIYDENQARAKQAHESLLHLNYKGQDLKLPLYNQPSDLKFYNENIEKFKTFKPKLIRFLQMKRKGEIKVEQHLKRDYENKKKMWLKRIEKVEGNVKRKQRMNRARSFYEKEFPEIKKQREQQERFDRLGSRSIRSEAELEEISNNLKEFEANKQQKKSLAINAPHLLSTYDRRIRFINKNGLIRDFERFEAERKSQIIWSDDERRIFREKFHQAPKDFGKIAAALERKSCMDCVLFYYQNKKKGAFRTTKPKKKKGKVPAKGSIKSDQNKGKGNSSSINTKPNTFNFELEDFEYIDEDDDEEEDENEAGQLENEAKETGNETMGGDQKKKNEDGVSLTSNTTQEQSDSIVRDEPTITDEESQQDPGKKGAALKTPKPPKVFQTRSQKKQAEAAEANQQQANNEKAEENPAEDLFTTSEDEDAHPPLRMKIIVTSPSAVKEKAPPPQTASIVSETITQTSYFGEAPPDHPTASAATASKQTTVDVTPPPPAASSSSSSSNEPSSEDLIRQHLNKMPEHSDPSRWSEPEMMKAVEGLKKHGRSWSNISKMVETKTENQCKNFYFNYKKKFNLEKILGIAKQQKEEQATWSKNNEEKMDTSEESVKKPQESEKSSAKQDKEKGKPSQETSTTTTTNPATTTGGRTGRTRSGKTKSTKTSDPSKLSTSTVTSSTMATVFMGTPVTTWSNIVSTTLVTVETLSETHTSASNEDGKDSGDKGEAKGSQPKSDQSMDTSPTKASPFKAPPPLLLSQTEKSKPENENEFSPVPVKISLVDAFTKYEKNIESLDKNIMQSPATEGSMPNFPTVVAASISSATSPQQVRLPPSLRHDGGHLSRHADYSEEDIRAFTHSRMHMSAHSSLSPRLRYTSAGQRMSSQQLPSSSHQPMVSPVFPTPGQNIRHPTDHGLPSSSEAYRQPVIISSQSFPTSSVPTEEQQRAIRHYQQLEMQRRAAQHQQPYPDHETLAQDSMNEFAKRIHEHGSMSPDAINKLVSKFMRTNPKQPQSQSELKQRAASIPDLRPMATDRSPYMSNKLHPLDADPRLREHQRFGAFEEEILKTKVPLNPISRPGSAELDHFRNQKRLSDPLRNSRSPDIEMSHKRRSAIVRPWEIEEEAKRIREASSPFHHTHSTAPTSSHSPRPPLQQPTTPSYIQLSASNKYKDKIIHYAKQNSPAPETIPKFRYDDPAIHDKTKEYQRQRLASDQSLSPTFPMSLGVKQPPPSSATSLGRTRSDSEETVSADEEEINKPPPVSLLPPSSTITTSHQQSLLMQRLKSGTQTEADLDFLKQKKYGGGGAKSHSPRPPSIPPSSSSTFSSHSQQQQHLLLQQQKQHSLMEIPPRERSPHIAGARPHDERHIRTAEELRHHEFLRQKQLEEDAKQMLFQKQRAEEDERLKQAHAHALYEEEMRIRQHEEELRLLHLQRQHQLPPPYHAVRQQPHPTEDEDLNKRRQQHFLQMKKKEQQKLQRIQLEEERLNQRNAQHGGDAYRMRMIQEEERRMREEERIKQIQMRQQLKRYEDEDLNRRHVLQLRAAREEELRAKQQQQQHLQQGRLMLDDIQRLDDEKRQQQMRLKQLEEQQMQMRQALSTTTEQPRTMNPAESFLKAQHKKEKGISSPRPQLQQPQPPTIDVNLQPTKSPLAKQLNSPLQPPPQEFLQQQVEEVVRLQQRAFSPLIMQSEQHDKLRKVISPNQTKTDVETSMHPNKTVQTILATIPQQSREERESVETKKAKQTETTHLSSKEKVPKVTADLNIQRFAQQSMSHHSAHLQPQKQHLQYPQQIQREQQIAEPTQETISTVKQKHPLLQPPVQSTQQPKSEPIENPTTRDDMRQSLQQQPQQTIEEDQQDTSTQQSDYQAETNNKPTQKEPSLDKQQQQKDNSRPQTPLVQQKESLQQDSVNNVPASFQLEKEQQPEEHHFSQKQEPVDQHEVAQLQQVGYDLQVERKPEPLTGNETTSVSQQENSHTTQTVTIPDETVEKARNPKVEPKDHKQTEVEMDSLSEIQEKPDKRDSTESLDPTPQPPSENIVGHPSNVELKSVSEDIKEPEPSINQMEEIFQEKPEDPTPPEKIQEPLSQPERSESPDIYDMNLNDDEDEILEKEEEQGFDLYSDMTSKTINLQEIPKTDVELFYTTPEKEEAETAIGESGTETELGTELDDESKKVDNDAQVDQETVTILQQETSKDEIEPSKDSEVREEEEDENKPINRPGTPLLDEPITAELSTSKKVKPTSLQLNIGASSTEPSSPGSTPEAHTPLMDEPNEFNFEPVDSMSGDYLRFQSQAPFTVPTSAASRYLVAPSFGGSVQPPLQQQQRPAEAFESITPPDSPTESHPPNTLAPNYFVSAPPVTQQQATSAVAAFPFSALAISVAGSRPNSRSGSICQSPSTTVSDHSPRSDFEHSSSSKQSKSSKRKRDDSFDSKDNFDFRRSQKRNYRRSGSQSSSSSISKSPDGGAGDYGKMKRL</sequence>
<dbReference type="InterPro" id="IPR009057">
    <property type="entry name" value="Homeodomain-like_sf"/>
</dbReference>
<feature type="compositionally biased region" description="Polar residues" evidence="3">
    <location>
        <begin position="1876"/>
        <end position="1886"/>
    </location>
</feature>
<evidence type="ECO:0000259" key="4">
    <source>
        <dbReference type="PROSITE" id="PS50090"/>
    </source>
</evidence>
<feature type="coiled-coil region" evidence="2">
    <location>
        <begin position="1647"/>
        <end position="1681"/>
    </location>
</feature>
<accession>A0A7M5V1F1</accession>
<evidence type="ECO:0008006" key="9">
    <source>
        <dbReference type="Google" id="ProtNLM"/>
    </source>
</evidence>
<dbReference type="InterPro" id="IPR001005">
    <property type="entry name" value="SANT/Myb"/>
</dbReference>
<feature type="coiled-coil region" evidence="2">
    <location>
        <begin position="18"/>
        <end position="52"/>
    </location>
</feature>
<feature type="compositionally biased region" description="Basic and acidic residues" evidence="3">
    <location>
        <begin position="598"/>
        <end position="621"/>
    </location>
</feature>
<feature type="compositionally biased region" description="Polar residues" evidence="3">
    <location>
        <begin position="429"/>
        <end position="441"/>
    </location>
</feature>
<feature type="compositionally biased region" description="Low complexity" evidence="3">
    <location>
        <begin position="563"/>
        <end position="574"/>
    </location>
</feature>
<feature type="region of interest" description="Disordered" evidence="3">
    <location>
        <begin position="1695"/>
        <end position="1717"/>
    </location>
</feature>
<dbReference type="InterPro" id="IPR017884">
    <property type="entry name" value="SANT_dom"/>
</dbReference>
<dbReference type="SMART" id="SM00717">
    <property type="entry name" value="SANT"/>
    <property type="match status" value="2"/>
</dbReference>
<feature type="compositionally biased region" description="Low complexity" evidence="3">
    <location>
        <begin position="1397"/>
        <end position="1421"/>
    </location>
</feature>
<dbReference type="CDD" id="cd00167">
    <property type="entry name" value="SANT"/>
    <property type="match status" value="2"/>
</dbReference>
<evidence type="ECO:0000313" key="8">
    <source>
        <dbReference type="Proteomes" id="UP000594262"/>
    </source>
</evidence>
<dbReference type="Pfam" id="PF00249">
    <property type="entry name" value="Myb_DNA-binding"/>
    <property type="match status" value="1"/>
</dbReference>
<feature type="compositionally biased region" description="Low complexity" evidence="3">
    <location>
        <begin position="485"/>
        <end position="495"/>
    </location>
</feature>
<feature type="region of interest" description="Disordered" evidence="3">
    <location>
        <begin position="1378"/>
        <end position="1421"/>
    </location>
</feature>
<name>A0A7M5V1F1_9CNID</name>
<dbReference type="Gene3D" id="1.20.58.1880">
    <property type="match status" value="1"/>
</dbReference>
<feature type="region of interest" description="Disordered" evidence="3">
    <location>
        <begin position="1209"/>
        <end position="1238"/>
    </location>
</feature>
<feature type="compositionally biased region" description="Basic and acidic residues" evidence="3">
    <location>
        <begin position="2063"/>
        <end position="2081"/>
    </location>
</feature>
<dbReference type="GO" id="GO:0000785">
    <property type="term" value="C:chromatin"/>
    <property type="evidence" value="ECO:0007669"/>
    <property type="project" value="TreeGrafter"/>
</dbReference>
<dbReference type="InterPro" id="IPR051571">
    <property type="entry name" value="N-CoR_corepressor"/>
</dbReference>